<dbReference type="Pfam" id="PF00430">
    <property type="entry name" value="ATP-synt_B"/>
    <property type="match status" value="1"/>
</dbReference>
<evidence type="ECO:0000256" key="4">
    <source>
        <dbReference type="ARBA" id="ARBA00022547"/>
    </source>
</evidence>
<feature type="coiled-coil region" evidence="15">
    <location>
        <begin position="56"/>
        <end position="138"/>
    </location>
</feature>
<protein>
    <recommendedName>
        <fullName evidence="13">ATP synthase subunit b</fullName>
    </recommendedName>
    <alternativeName>
        <fullName evidence="13">ATP synthase F(0) sector subunit b</fullName>
    </alternativeName>
    <alternativeName>
        <fullName evidence="13">ATPase subunit I</fullName>
    </alternativeName>
    <alternativeName>
        <fullName evidence="13">F-type ATPase subunit b</fullName>
        <shortName evidence="13">F-ATPase subunit b</shortName>
    </alternativeName>
</protein>
<evidence type="ECO:0000256" key="10">
    <source>
        <dbReference type="ARBA" id="ARBA00023310"/>
    </source>
</evidence>
<dbReference type="STRING" id="796606.BMMGA3_16000"/>
<dbReference type="GO" id="GO:0012505">
    <property type="term" value="C:endomembrane system"/>
    <property type="evidence" value="ECO:0007669"/>
    <property type="project" value="UniProtKB-SubCell"/>
</dbReference>
<dbReference type="NCBIfam" id="NF009987">
    <property type="entry name" value="PRK13453.1"/>
    <property type="match status" value="1"/>
</dbReference>
<dbReference type="GO" id="GO:0046933">
    <property type="term" value="F:proton-transporting ATP synthase activity, rotational mechanism"/>
    <property type="evidence" value="ECO:0007669"/>
    <property type="project" value="UniProtKB-UniRule"/>
</dbReference>
<dbReference type="GO" id="GO:0016787">
    <property type="term" value="F:hydrolase activity"/>
    <property type="evidence" value="ECO:0007669"/>
    <property type="project" value="UniProtKB-KW"/>
</dbReference>
<comment type="similarity">
    <text evidence="1 13 14">Belongs to the ATPase B chain family.</text>
</comment>
<comment type="subunit">
    <text evidence="13">F-type ATPases have 2 components, F(1) - the catalytic core - and F(0) - the membrane proton channel. F(1) has five subunits: alpha(3), beta(3), gamma(1), delta(1), epsilon(1). F(0) has three main subunits: a(1), b(2) and c(10-14). The alpha and beta chains form an alternating ring which encloses part of the gamma chain. F(1) is attached to F(0) by a central stalk formed by the gamma and epsilon chains, while a peripheral stalk is formed by the delta and b chains.</text>
</comment>
<name>I3EBK0_BACMM</name>
<dbReference type="HOGENOM" id="CLU_079215_4_2_9"/>
<comment type="subcellular location">
    <subcellularLocation>
        <location evidence="13">Cell membrane</location>
        <topology evidence="13">Single-pass membrane protein</topology>
    </subcellularLocation>
    <subcellularLocation>
        <location evidence="12">Endomembrane system</location>
        <topology evidence="12">Single-pass membrane protein</topology>
    </subcellularLocation>
</comment>
<gene>
    <name evidence="13" type="primary">atpF</name>
    <name evidence="16" type="ORF">BMMGA3_16000</name>
</gene>
<evidence type="ECO:0000256" key="13">
    <source>
        <dbReference type="HAMAP-Rule" id="MF_01398"/>
    </source>
</evidence>
<evidence type="ECO:0000256" key="3">
    <source>
        <dbReference type="ARBA" id="ARBA00022475"/>
    </source>
</evidence>
<evidence type="ECO:0000256" key="9">
    <source>
        <dbReference type="ARBA" id="ARBA00023136"/>
    </source>
</evidence>
<keyword evidence="16" id="KW-0378">Hydrolase</keyword>
<evidence type="ECO:0000256" key="1">
    <source>
        <dbReference type="ARBA" id="ARBA00005513"/>
    </source>
</evidence>
<dbReference type="Gene3D" id="1.20.5.620">
    <property type="entry name" value="F1F0 ATP synthase subunit B, membrane domain"/>
    <property type="match status" value="1"/>
</dbReference>
<keyword evidence="9 13" id="KW-0472">Membrane</keyword>
<dbReference type="InterPro" id="IPR028987">
    <property type="entry name" value="ATP_synth_B-like_membr_sf"/>
</dbReference>
<dbReference type="InterPro" id="IPR050059">
    <property type="entry name" value="ATP_synthase_B_chain"/>
</dbReference>
<dbReference type="OrthoDB" id="282095at2"/>
<keyword evidence="3 13" id="KW-1003">Cell membrane</keyword>
<sequence>MLTNGFVLGAAESAAHSFNGGDIVFQLLMFIILLALLKKYAWGPLMGVMKQREEHIANEIEAAEKSRAEANKLLEEQRSLLKEARSEAQGLIENAKKQAEAQREEIISLARAEAERIKEAAKLEIEQQKEKAVAAIREQVASLSVLIASKVIEKELSAEDQEKLINEFIQEAGEGR</sequence>
<keyword evidence="15" id="KW-0175">Coiled coil</keyword>
<dbReference type="SUPFAM" id="SSF81573">
    <property type="entry name" value="F1F0 ATP synthase subunit B, membrane domain"/>
    <property type="match status" value="1"/>
</dbReference>
<evidence type="ECO:0000313" key="17">
    <source>
        <dbReference type="Proteomes" id="UP000027602"/>
    </source>
</evidence>
<dbReference type="KEGG" id="bmet:BMMGA3_16000"/>
<dbReference type="PANTHER" id="PTHR33445:SF1">
    <property type="entry name" value="ATP SYNTHASE SUBUNIT B"/>
    <property type="match status" value="1"/>
</dbReference>
<accession>I3EBK0</accession>
<dbReference type="AlphaFoldDB" id="I3EBK0"/>
<evidence type="ECO:0000256" key="8">
    <source>
        <dbReference type="ARBA" id="ARBA00023065"/>
    </source>
</evidence>
<comment type="function">
    <text evidence="11 13">F(1)F(0) ATP synthase produces ATP from ADP in the presence of a proton or sodium gradient. F-type ATPases consist of two structural domains, F(1) containing the extramembraneous catalytic core and F(0) containing the membrane proton channel, linked together by a central stalk and a peripheral stalk. During catalysis, ATP synthesis in the catalytic domain of F(1) is coupled via a rotary mechanism of the central stalk subunits to proton translocation.</text>
</comment>
<keyword evidence="7 13" id="KW-1133">Transmembrane helix</keyword>
<dbReference type="InterPro" id="IPR005864">
    <property type="entry name" value="ATP_synth_F0_bsu_bac"/>
</dbReference>
<dbReference type="GO" id="GO:0046961">
    <property type="term" value="F:proton-transporting ATPase activity, rotational mechanism"/>
    <property type="evidence" value="ECO:0007669"/>
    <property type="project" value="TreeGrafter"/>
</dbReference>
<organism evidence="16 17">
    <name type="scientific">Bacillus methanolicus (strain MGA3 / ATCC 53907)</name>
    <dbReference type="NCBI Taxonomy" id="796606"/>
    <lineage>
        <taxon>Bacteria</taxon>
        <taxon>Bacillati</taxon>
        <taxon>Bacillota</taxon>
        <taxon>Bacilli</taxon>
        <taxon>Bacillales</taxon>
        <taxon>Bacillaceae</taxon>
        <taxon>Bacillus</taxon>
    </lineage>
</organism>
<comment type="function">
    <text evidence="13">Component of the F(0) channel, it forms part of the peripheral stalk, linking F(1) to F(0).</text>
</comment>
<feature type="transmembrane region" description="Helical" evidence="13">
    <location>
        <begin position="23"/>
        <end position="42"/>
    </location>
</feature>
<evidence type="ECO:0000256" key="14">
    <source>
        <dbReference type="RuleBase" id="RU003848"/>
    </source>
</evidence>
<dbReference type="eggNOG" id="COG0711">
    <property type="taxonomic scope" value="Bacteria"/>
</dbReference>
<evidence type="ECO:0000256" key="2">
    <source>
        <dbReference type="ARBA" id="ARBA00022448"/>
    </source>
</evidence>
<dbReference type="Proteomes" id="UP000027602">
    <property type="component" value="Chromosome"/>
</dbReference>
<dbReference type="InterPro" id="IPR002146">
    <property type="entry name" value="ATP_synth_b/b'su_bac/chlpt"/>
</dbReference>
<dbReference type="NCBIfam" id="TIGR01144">
    <property type="entry name" value="ATP_synt_b"/>
    <property type="match status" value="1"/>
</dbReference>
<keyword evidence="8 13" id="KW-0406">Ion transport</keyword>
<keyword evidence="6 13" id="KW-0375">Hydrogen ion transport</keyword>
<keyword evidence="5 13" id="KW-0812">Transmembrane</keyword>
<dbReference type="GO" id="GO:0005886">
    <property type="term" value="C:plasma membrane"/>
    <property type="evidence" value="ECO:0007669"/>
    <property type="project" value="UniProtKB-SubCell"/>
</dbReference>
<reference evidence="16 17" key="1">
    <citation type="journal article" date="2015" name="BMC Genomics">
        <title>Transcriptome analysis of thermophilic methylotrophic Bacillus methanolicus MGA3 using RNA-sequencing provides detailed insights into its previously uncharted transcriptional landscape.</title>
        <authorList>
            <person name="Irla M."/>
            <person name="Neshat A."/>
            <person name="Brautaset T."/>
            <person name="Ruckert C."/>
            <person name="Kalinowski J."/>
            <person name="Wendisch V.F."/>
        </authorList>
    </citation>
    <scope>NUCLEOTIDE SEQUENCE [LARGE SCALE GENOMIC DNA]</scope>
    <source>
        <strain evidence="17">MGA3 / ATCC 53907</strain>
    </source>
</reference>
<evidence type="ECO:0000256" key="5">
    <source>
        <dbReference type="ARBA" id="ARBA00022692"/>
    </source>
</evidence>
<evidence type="ECO:0000256" key="12">
    <source>
        <dbReference type="ARBA" id="ARBA00037847"/>
    </source>
</evidence>
<dbReference type="EMBL" id="CP007739">
    <property type="protein sequence ID" value="AIE61553.1"/>
    <property type="molecule type" value="Genomic_DNA"/>
</dbReference>
<evidence type="ECO:0000256" key="11">
    <source>
        <dbReference type="ARBA" id="ARBA00025198"/>
    </source>
</evidence>
<keyword evidence="4 13" id="KW-0138">CF(0)</keyword>
<evidence type="ECO:0000313" key="16">
    <source>
        <dbReference type="EMBL" id="AIE61553.1"/>
    </source>
</evidence>
<dbReference type="PANTHER" id="PTHR33445">
    <property type="entry name" value="ATP SYNTHASE SUBUNIT B', CHLOROPLASTIC"/>
    <property type="match status" value="1"/>
</dbReference>
<keyword evidence="10 13" id="KW-0066">ATP synthesis</keyword>
<dbReference type="GO" id="GO:0045259">
    <property type="term" value="C:proton-transporting ATP synthase complex"/>
    <property type="evidence" value="ECO:0007669"/>
    <property type="project" value="UniProtKB-KW"/>
</dbReference>
<dbReference type="CDD" id="cd06503">
    <property type="entry name" value="ATP-synt_Fo_b"/>
    <property type="match status" value="1"/>
</dbReference>
<evidence type="ECO:0000256" key="15">
    <source>
        <dbReference type="SAM" id="Coils"/>
    </source>
</evidence>
<evidence type="ECO:0000256" key="6">
    <source>
        <dbReference type="ARBA" id="ARBA00022781"/>
    </source>
</evidence>
<evidence type="ECO:0000256" key="7">
    <source>
        <dbReference type="ARBA" id="ARBA00022989"/>
    </source>
</evidence>
<dbReference type="RefSeq" id="WP_003346803.1">
    <property type="nucleotide sequence ID" value="NZ_ADWW01000001.1"/>
</dbReference>
<keyword evidence="2 13" id="KW-0813">Transport</keyword>
<keyword evidence="17" id="KW-1185">Reference proteome</keyword>
<dbReference type="HAMAP" id="MF_01398">
    <property type="entry name" value="ATP_synth_b_bprime"/>
    <property type="match status" value="1"/>
</dbReference>
<proteinExistence type="inferred from homology"/>